<dbReference type="GO" id="GO:0005384">
    <property type="term" value="F:manganese ion transmembrane transporter activity"/>
    <property type="evidence" value="ECO:0007669"/>
    <property type="project" value="InterPro"/>
</dbReference>
<dbReference type="Proteomes" id="UP000827724">
    <property type="component" value="Unassembled WGS sequence"/>
</dbReference>
<feature type="transmembrane region" description="Helical" evidence="7">
    <location>
        <begin position="203"/>
        <end position="224"/>
    </location>
</feature>
<protein>
    <submittedName>
        <fullName evidence="8">Iron transporter</fullName>
    </submittedName>
</protein>
<organism evidence="8 9">
    <name type="scientific">Trichoderma cornu-damae</name>
    <dbReference type="NCBI Taxonomy" id="654480"/>
    <lineage>
        <taxon>Eukaryota</taxon>
        <taxon>Fungi</taxon>
        <taxon>Dikarya</taxon>
        <taxon>Ascomycota</taxon>
        <taxon>Pezizomycotina</taxon>
        <taxon>Sordariomycetes</taxon>
        <taxon>Hypocreomycetidae</taxon>
        <taxon>Hypocreales</taxon>
        <taxon>Hypocreaceae</taxon>
        <taxon>Trichoderma</taxon>
    </lineage>
</organism>
<gene>
    <name evidence="8" type="ORF">Trco_005609</name>
</gene>
<evidence type="ECO:0000256" key="1">
    <source>
        <dbReference type="ARBA" id="ARBA00004127"/>
    </source>
</evidence>
<dbReference type="AlphaFoldDB" id="A0A9P8TSR2"/>
<dbReference type="EMBL" id="JAIWOZ010000004">
    <property type="protein sequence ID" value="KAH6606456.1"/>
    <property type="molecule type" value="Genomic_DNA"/>
</dbReference>
<feature type="transmembrane region" description="Helical" evidence="7">
    <location>
        <begin position="245"/>
        <end position="264"/>
    </location>
</feature>
<feature type="region of interest" description="Disordered" evidence="6">
    <location>
        <begin position="71"/>
        <end position="101"/>
    </location>
</feature>
<dbReference type="InterPro" id="IPR008217">
    <property type="entry name" value="Ccc1_fam"/>
</dbReference>
<dbReference type="PANTHER" id="PTHR31851">
    <property type="entry name" value="FE(2+)/MN(2+) TRANSPORTER PCL1"/>
    <property type="match status" value="1"/>
</dbReference>
<comment type="caution">
    <text evidence="8">The sequence shown here is derived from an EMBL/GenBank/DDBJ whole genome shotgun (WGS) entry which is preliminary data.</text>
</comment>
<keyword evidence="3 7" id="KW-0812">Transmembrane</keyword>
<evidence type="ECO:0000256" key="2">
    <source>
        <dbReference type="ARBA" id="ARBA00007049"/>
    </source>
</evidence>
<evidence type="ECO:0000256" key="6">
    <source>
        <dbReference type="SAM" id="MobiDB-lite"/>
    </source>
</evidence>
<comment type="similarity">
    <text evidence="2">Belongs to the CCC1 family.</text>
</comment>
<evidence type="ECO:0000313" key="9">
    <source>
        <dbReference type="Proteomes" id="UP000827724"/>
    </source>
</evidence>
<accession>A0A9P8TSR2</accession>
<dbReference type="OrthoDB" id="73465at2759"/>
<keyword evidence="9" id="KW-1185">Reference proteome</keyword>
<comment type="subcellular location">
    <subcellularLocation>
        <location evidence="1">Endomembrane system</location>
        <topology evidence="1">Multi-pass membrane protein</topology>
    </subcellularLocation>
</comment>
<proteinExistence type="inferred from homology"/>
<sequence>MTKSRSPLLVRFLSDFTLGFSDGLTVPFALTAGLSSLGRADTVIYAGLAELCAGSISMGIGGYLSARDELPSAAGESQEGNEEELKGMLPRDGERERESLDEKNKEAQEVLVRRHLEPLALPGWMLADILSTLKERPDGLYDIARQLDSASRAAFAVGERPSGGGQLPIWPVASGLFISLGYIFGGTIPLLPYFFAATVGLGLRWSIAVCLVALMSFGAGKSWLLRGGGASGSWLRCLWEGLQMMILGSLAAVASVLCVSLLGASERG</sequence>
<feature type="transmembrane region" description="Helical" evidence="7">
    <location>
        <begin position="169"/>
        <end position="191"/>
    </location>
</feature>
<reference evidence="8" key="1">
    <citation type="submission" date="2021-08" db="EMBL/GenBank/DDBJ databases">
        <title>Chromosome-Level Trichoderma cornu-damae using Hi-C Data.</title>
        <authorList>
            <person name="Kim C.S."/>
        </authorList>
    </citation>
    <scope>NUCLEOTIDE SEQUENCE</scope>
    <source>
        <strain evidence="8">KA19-0412C</strain>
    </source>
</reference>
<dbReference type="GO" id="GO:0030026">
    <property type="term" value="P:intracellular manganese ion homeostasis"/>
    <property type="evidence" value="ECO:0007669"/>
    <property type="project" value="InterPro"/>
</dbReference>
<evidence type="ECO:0000256" key="3">
    <source>
        <dbReference type="ARBA" id="ARBA00022692"/>
    </source>
</evidence>
<keyword evidence="5 7" id="KW-0472">Membrane</keyword>
<evidence type="ECO:0000313" key="8">
    <source>
        <dbReference type="EMBL" id="KAH6606456.1"/>
    </source>
</evidence>
<dbReference type="Pfam" id="PF01988">
    <property type="entry name" value="VIT1"/>
    <property type="match status" value="1"/>
</dbReference>
<keyword evidence="4 7" id="KW-1133">Transmembrane helix</keyword>
<evidence type="ECO:0000256" key="4">
    <source>
        <dbReference type="ARBA" id="ARBA00022989"/>
    </source>
</evidence>
<dbReference type="GO" id="GO:0012505">
    <property type="term" value="C:endomembrane system"/>
    <property type="evidence" value="ECO:0007669"/>
    <property type="project" value="UniProtKB-SubCell"/>
</dbReference>
<name>A0A9P8TSR2_9HYPO</name>
<evidence type="ECO:0000256" key="7">
    <source>
        <dbReference type="SAM" id="Phobius"/>
    </source>
</evidence>
<feature type="compositionally biased region" description="Basic and acidic residues" evidence="6">
    <location>
        <begin position="83"/>
        <end position="101"/>
    </location>
</feature>
<evidence type="ECO:0000256" key="5">
    <source>
        <dbReference type="ARBA" id="ARBA00023136"/>
    </source>
</evidence>